<sequence length="108" mass="11694">MSSEGAWTVVMIRIDRGTSPRVVVVSNHRPNNVVSPVAQWEPQQCTNEHPREMIYTLQPISLVPDDLEQGSLQLSRAAQPRSSVGIAPYLMGVVLGLIMALGVFVGAA</sequence>
<keyword evidence="1" id="KW-1133">Transmembrane helix</keyword>
<reference evidence="3 5" key="1">
    <citation type="submission" date="2023-05" db="EMBL/GenBank/DDBJ databases">
        <title>Metabolic capabilities are highly conserved among human nasal-associated Corynebacterium species in pangenomic analyses.</title>
        <authorList>
            <person name="Tran T.H."/>
            <person name="Roberts A.Q."/>
            <person name="Escapa I.F."/>
            <person name="Gao W."/>
            <person name="Conlan S."/>
            <person name="Kong H."/>
            <person name="Segre J.A."/>
            <person name="Kelly M.S."/>
            <person name="Lemon K.P."/>
        </authorList>
    </citation>
    <scope>NUCLEOTIDE SEQUENCE</scope>
    <source>
        <strain evidence="3">KPL2773</strain>
        <strain evidence="2 5">KPL3772</strain>
    </source>
</reference>
<dbReference type="Proteomes" id="UP001239759">
    <property type="component" value="Unassembled WGS sequence"/>
</dbReference>
<evidence type="ECO:0000256" key="1">
    <source>
        <dbReference type="SAM" id="Phobius"/>
    </source>
</evidence>
<dbReference type="Proteomes" id="UP001224412">
    <property type="component" value="Unassembled WGS sequence"/>
</dbReference>
<evidence type="ECO:0000313" key="4">
    <source>
        <dbReference type="Proteomes" id="UP001224412"/>
    </source>
</evidence>
<proteinExistence type="predicted"/>
<accession>A0AAP4BQS2</accession>
<protein>
    <submittedName>
        <fullName evidence="3">Uncharacterized protein</fullName>
    </submittedName>
</protein>
<evidence type="ECO:0000313" key="2">
    <source>
        <dbReference type="EMBL" id="MDK4290149.1"/>
    </source>
</evidence>
<keyword evidence="1" id="KW-0812">Transmembrane</keyword>
<dbReference type="GeneID" id="42782696"/>
<dbReference type="RefSeq" id="WP_126849813.1">
    <property type="nucleotide sequence ID" value="NZ_CP051667.1"/>
</dbReference>
<feature type="transmembrane region" description="Helical" evidence="1">
    <location>
        <begin position="86"/>
        <end position="107"/>
    </location>
</feature>
<keyword evidence="5" id="KW-1185">Reference proteome</keyword>
<dbReference type="EMBL" id="JASNVH010000005">
    <property type="protein sequence ID" value="MDK4306760.1"/>
    <property type="molecule type" value="Genomic_DNA"/>
</dbReference>
<comment type="caution">
    <text evidence="3">The sequence shown here is derived from an EMBL/GenBank/DDBJ whole genome shotgun (WGS) entry which is preliminary data.</text>
</comment>
<name>A0AAP4BQS2_9CORY</name>
<dbReference type="AlphaFoldDB" id="A0AAP4BQS2"/>
<dbReference type="EMBL" id="JASNUQ010000006">
    <property type="protein sequence ID" value="MDK4290149.1"/>
    <property type="molecule type" value="Genomic_DNA"/>
</dbReference>
<organism evidence="3 4">
    <name type="scientific">Corynebacterium pseudodiphtheriticum</name>
    <dbReference type="NCBI Taxonomy" id="37637"/>
    <lineage>
        <taxon>Bacteria</taxon>
        <taxon>Bacillati</taxon>
        <taxon>Actinomycetota</taxon>
        <taxon>Actinomycetes</taxon>
        <taxon>Mycobacteriales</taxon>
        <taxon>Corynebacteriaceae</taxon>
        <taxon>Corynebacterium</taxon>
    </lineage>
</organism>
<gene>
    <name evidence="2" type="ORF">QPX23_05300</name>
    <name evidence="3" type="ORF">QPX42_04230</name>
</gene>
<keyword evidence="1" id="KW-0472">Membrane</keyword>
<evidence type="ECO:0000313" key="5">
    <source>
        <dbReference type="Proteomes" id="UP001239759"/>
    </source>
</evidence>
<evidence type="ECO:0000313" key="3">
    <source>
        <dbReference type="EMBL" id="MDK4306760.1"/>
    </source>
</evidence>